<dbReference type="Gene3D" id="1.25.40.180">
    <property type="match status" value="1"/>
</dbReference>
<keyword evidence="1" id="KW-0812">Transmembrane</keyword>
<keyword evidence="4" id="KW-1185">Reference proteome</keyword>
<protein>
    <submittedName>
        <fullName evidence="5">CNOT1_CAF1_bind domain-containing protein</fullName>
    </submittedName>
</protein>
<gene>
    <name evidence="3" type="ORF">HNAJ_LOCUS11324</name>
</gene>
<organism evidence="5">
    <name type="scientific">Rodentolepis nana</name>
    <name type="common">Dwarf tapeworm</name>
    <name type="synonym">Hymenolepis nana</name>
    <dbReference type="NCBI Taxonomy" id="102285"/>
    <lineage>
        <taxon>Eukaryota</taxon>
        <taxon>Metazoa</taxon>
        <taxon>Spiralia</taxon>
        <taxon>Lophotrochozoa</taxon>
        <taxon>Platyhelminthes</taxon>
        <taxon>Cestoda</taxon>
        <taxon>Eucestoda</taxon>
        <taxon>Cyclophyllidea</taxon>
        <taxon>Hymenolepididae</taxon>
        <taxon>Rodentolepis</taxon>
    </lineage>
</organism>
<keyword evidence="1" id="KW-0472">Membrane</keyword>
<proteinExistence type="predicted"/>
<dbReference type="Proteomes" id="UP000278807">
    <property type="component" value="Unassembled WGS sequence"/>
</dbReference>
<feature type="transmembrane region" description="Helical" evidence="1">
    <location>
        <begin position="268"/>
        <end position="289"/>
    </location>
</feature>
<dbReference type="OrthoDB" id="1933107at2759"/>
<sequence length="305" mass="34718">MRMDVNGEKVCNLIFKTISKRQMKRCDSDTIYEIISAIRAPWFVPHFVRRSDINLDTLAEVVMNTDKRFPGYHEFIVSEVIREVKIILADLPRGDLSESKLTYLKKLGRFLGLVTLTQNRLVFDKDLDMKALTQDAILAGKDDILHVLRFMTQFLKGLNGSLIRPYNPYVIRLLRPLKCLYDQSSTDCSIKTEVRCINSLISFEIDTLCEAIGIKIGEILDIKAEASGITSMTTFKANVSGQSTEFSSDSEVDSLKEMPYIGYEVSVYFFKLIIFIYLHKMAGVLMVIISPLVDFRLHRGEGTSN</sequence>
<accession>A0A0R3TUA8</accession>
<evidence type="ECO:0000256" key="1">
    <source>
        <dbReference type="SAM" id="Phobius"/>
    </source>
</evidence>
<dbReference type="AlphaFoldDB" id="A0A0R3TUA8"/>
<feature type="domain" description="CCR4-NOT transcription complex subunit 1 CAF1-binding" evidence="2">
    <location>
        <begin position="14"/>
        <end position="208"/>
    </location>
</feature>
<reference evidence="3 4" key="2">
    <citation type="submission" date="2018-11" db="EMBL/GenBank/DDBJ databases">
        <authorList>
            <consortium name="Pathogen Informatics"/>
        </authorList>
    </citation>
    <scope>NUCLEOTIDE SEQUENCE [LARGE SCALE GENOMIC DNA]</scope>
</reference>
<evidence type="ECO:0000259" key="2">
    <source>
        <dbReference type="Pfam" id="PF16415"/>
    </source>
</evidence>
<dbReference type="WBParaSite" id="HNAJ_0001133401-mRNA-1">
    <property type="protein sequence ID" value="HNAJ_0001133401-mRNA-1"/>
    <property type="gene ID" value="HNAJ_0001133401"/>
</dbReference>
<reference evidence="5" key="1">
    <citation type="submission" date="2017-02" db="UniProtKB">
        <authorList>
            <consortium name="WormBaseParasite"/>
        </authorList>
    </citation>
    <scope>IDENTIFICATION</scope>
</reference>
<keyword evidence="1" id="KW-1133">Transmembrane helix</keyword>
<evidence type="ECO:0000313" key="5">
    <source>
        <dbReference type="WBParaSite" id="HNAJ_0001133401-mRNA-1"/>
    </source>
</evidence>
<dbReference type="InterPro" id="IPR032191">
    <property type="entry name" value="CNOT1_CAF1_bind"/>
</dbReference>
<dbReference type="Pfam" id="PF16415">
    <property type="entry name" value="CNOT1_CAF1_bind"/>
    <property type="match status" value="1"/>
</dbReference>
<evidence type="ECO:0000313" key="4">
    <source>
        <dbReference type="Proteomes" id="UP000278807"/>
    </source>
</evidence>
<dbReference type="EMBL" id="UZAE01013509">
    <property type="protein sequence ID" value="VDO10154.1"/>
    <property type="molecule type" value="Genomic_DNA"/>
</dbReference>
<name>A0A0R3TUA8_RODNA</name>
<evidence type="ECO:0000313" key="3">
    <source>
        <dbReference type="EMBL" id="VDO10154.1"/>
    </source>
</evidence>
<dbReference type="STRING" id="102285.A0A0R3TUA8"/>